<evidence type="ECO:0000313" key="1">
    <source>
        <dbReference type="EMBL" id="VTR95108.1"/>
    </source>
</evidence>
<gene>
    <name evidence="1" type="ORF">SOIL9_26060</name>
</gene>
<name>A0A6P2D197_9BACT</name>
<sequence>MGIDVKAMFEHNLDQAGIENVSSMLTPERFPLLHALAWRHPLWQGETPAEERSWRWEMPKGCTTFEEAWAFERDTSNPLVHDVHLKSGRVILTFEDRIADLYSPVRWHIFVGSPNIQRAYQGACRELAVAFGGKKCMYLADSLDSHEIGTTLDDFEALLGYPPVGSFEALSDVEPDKENVNLARYYIDRFDDANP</sequence>
<dbReference type="RefSeq" id="WP_162669564.1">
    <property type="nucleotide sequence ID" value="NZ_LR593886.1"/>
</dbReference>
<accession>A0A6P2D197</accession>
<protein>
    <submittedName>
        <fullName evidence="1">Uncharacterized protein</fullName>
    </submittedName>
</protein>
<evidence type="ECO:0000313" key="2">
    <source>
        <dbReference type="Proteomes" id="UP000464178"/>
    </source>
</evidence>
<proteinExistence type="predicted"/>
<reference evidence="1 2" key="1">
    <citation type="submission" date="2019-05" db="EMBL/GenBank/DDBJ databases">
        <authorList>
            <consortium name="Science for Life Laboratories"/>
        </authorList>
    </citation>
    <scope>NUCLEOTIDE SEQUENCE [LARGE SCALE GENOMIC DNA]</scope>
    <source>
        <strain evidence="1">Soil9</strain>
    </source>
</reference>
<dbReference type="Proteomes" id="UP000464178">
    <property type="component" value="Chromosome"/>
</dbReference>
<dbReference type="AlphaFoldDB" id="A0A6P2D197"/>
<dbReference type="KEGG" id="gms:SOIL9_26060"/>
<keyword evidence="2" id="KW-1185">Reference proteome</keyword>
<organism evidence="1 2">
    <name type="scientific">Gemmata massiliana</name>
    <dbReference type="NCBI Taxonomy" id="1210884"/>
    <lineage>
        <taxon>Bacteria</taxon>
        <taxon>Pseudomonadati</taxon>
        <taxon>Planctomycetota</taxon>
        <taxon>Planctomycetia</taxon>
        <taxon>Gemmatales</taxon>
        <taxon>Gemmataceae</taxon>
        <taxon>Gemmata</taxon>
    </lineage>
</organism>
<dbReference type="EMBL" id="LR593886">
    <property type="protein sequence ID" value="VTR95108.1"/>
    <property type="molecule type" value="Genomic_DNA"/>
</dbReference>